<reference evidence="1 2" key="1">
    <citation type="submission" date="2019-09" db="EMBL/GenBank/DDBJ databases">
        <authorList>
            <consortium name="Pathogen Informatics"/>
        </authorList>
    </citation>
    <scope>NUCLEOTIDE SEQUENCE [LARGE SCALE GENOMIC DNA]</scope>
    <source>
        <strain evidence="1 2">EuSCAPE_IL010</strain>
    </source>
</reference>
<dbReference type="Proteomes" id="UP000259400">
    <property type="component" value="Unassembled WGS sequence"/>
</dbReference>
<gene>
    <name evidence="1" type="ORF">SAMEA3538468_00197</name>
</gene>
<sequence length="37" mass="4296">MKIILQIVSRIYHFLTCAFSAHLQNQTDTPCDLLTME</sequence>
<comment type="caution">
    <text evidence="1">The sequence shown here is derived from an EMBL/GenBank/DDBJ whole genome shotgun (WGS) entry which is preliminary data.</text>
</comment>
<proteinExistence type="predicted"/>
<evidence type="ECO:0000313" key="2">
    <source>
        <dbReference type="Proteomes" id="UP000259400"/>
    </source>
</evidence>
<protein>
    <submittedName>
        <fullName evidence="1">Uncharacterized protein</fullName>
    </submittedName>
</protein>
<keyword evidence="2" id="KW-1185">Reference proteome</keyword>
<name>A0ABY6WRC1_9ENTR</name>
<dbReference type="EMBL" id="UJYZ02000001">
    <property type="protein sequence ID" value="VVJ34064.1"/>
    <property type="molecule type" value="Genomic_DNA"/>
</dbReference>
<organism evidence="1 2">
    <name type="scientific">Klebsiella quasivariicola</name>
    <dbReference type="NCBI Taxonomy" id="2026240"/>
    <lineage>
        <taxon>Bacteria</taxon>
        <taxon>Pseudomonadati</taxon>
        <taxon>Pseudomonadota</taxon>
        <taxon>Gammaproteobacteria</taxon>
        <taxon>Enterobacterales</taxon>
        <taxon>Enterobacteriaceae</taxon>
        <taxon>Klebsiella/Raoultella group</taxon>
        <taxon>Klebsiella</taxon>
        <taxon>Klebsiella pneumoniae complex</taxon>
    </lineage>
</organism>
<evidence type="ECO:0000313" key="1">
    <source>
        <dbReference type="EMBL" id="VVJ34064.1"/>
    </source>
</evidence>
<accession>A0ABY6WRC1</accession>